<accession>A0AB33E6M5</accession>
<sequence>MTKKIEIQYDLKYVPYKIEKHFALEEYLYEVASDSEENLISTSFEESLEEGVSVSGLELNQDPEDAQKTYRVVMNIWQPGHNQPDDGRYLNRTDDPDATLMVKADHYFTVDLQNSDTHREVVFPVAFFIV</sequence>
<reference evidence="1 2" key="1">
    <citation type="submission" date="2017-09" db="EMBL/GenBank/DDBJ databases">
        <title>Complete Genome sequence of Lysobacter capsici KNU-15.</title>
        <authorList>
            <person name="Kim M.-C."/>
            <person name="Yi H."/>
            <person name="Lee D.-W."/>
            <person name="Shin J.-H."/>
        </authorList>
    </citation>
    <scope>NUCLEOTIDE SEQUENCE [LARGE SCALE GENOMIC DNA]</scope>
    <source>
        <strain evidence="1 2">KNU-15</strain>
    </source>
</reference>
<proteinExistence type="predicted"/>
<dbReference type="EMBL" id="CP023466">
    <property type="protein sequence ID" value="ATE75989.1"/>
    <property type="molecule type" value="Genomic_DNA"/>
</dbReference>
<gene>
    <name evidence="1" type="ORF">CNN82_06000</name>
</gene>
<dbReference type="AlphaFoldDB" id="A0AB33E6M5"/>
<dbReference type="RefSeq" id="WP_018927033.1">
    <property type="nucleotide sequence ID" value="NZ_CP023466.1"/>
</dbReference>
<dbReference type="Proteomes" id="UP000218385">
    <property type="component" value="Chromosome"/>
</dbReference>
<evidence type="ECO:0000313" key="2">
    <source>
        <dbReference type="Proteomes" id="UP000218385"/>
    </source>
</evidence>
<organism evidence="1 2">
    <name type="scientific">Pseudomonas frederiksbergensis</name>
    <dbReference type="NCBI Taxonomy" id="104087"/>
    <lineage>
        <taxon>Bacteria</taxon>
        <taxon>Pseudomonadati</taxon>
        <taxon>Pseudomonadota</taxon>
        <taxon>Gammaproteobacteria</taxon>
        <taxon>Pseudomonadales</taxon>
        <taxon>Pseudomonadaceae</taxon>
        <taxon>Pseudomonas</taxon>
    </lineage>
</organism>
<evidence type="ECO:0000313" key="1">
    <source>
        <dbReference type="EMBL" id="ATE75989.1"/>
    </source>
</evidence>
<protein>
    <submittedName>
        <fullName evidence="1">Uncharacterized protein</fullName>
    </submittedName>
</protein>
<name>A0AB33E6M5_9PSED</name>